<dbReference type="Pfam" id="PF13275">
    <property type="entry name" value="S4_2"/>
    <property type="match status" value="1"/>
</dbReference>
<dbReference type="AlphaFoldDB" id="A0A2M7T8K0"/>
<protein>
    <submittedName>
        <fullName evidence="3">RNA-binding protein</fullName>
    </submittedName>
</protein>
<dbReference type="SUPFAM" id="SSF55174">
    <property type="entry name" value="Alpha-L RNA-binding motif"/>
    <property type="match status" value="1"/>
</dbReference>
<name>A0A2M7T8K0_9ACTN</name>
<proteinExistence type="predicted"/>
<dbReference type="SMART" id="SM00363">
    <property type="entry name" value="S4"/>
    <property type="match status" value="1"/>
</dbReference>
<gene>
    <name evidence="3" type="ORF">COY37_04560</name>
</gene>
<evidence type="ECO:0000313" key="4">
    <source>
        <dbReference type="Proteomes" id="UP000230956"/>
    </source>
</evidence>
<dbReference type="InterPro" id="IPR036986">
    <property type="entry name" value="S4_RNA-bd_sf"/>
</dbReference>
<dbReference type="EMBL" id="PFNG01000107">
    <property type="protein sequence ID" value="PIZ39781.1"/>
    <property type="molecule type" value="Genomic_DNA"/>
</dbReference>
<dbReference type="CDD" id="cd00165">
    <property type="entry name" value="S4"/>
    <property type="match status" value="1"/>
</dbReference>
<feature type="domain" description="RNA-binding S4" evidence="2">
    <location>
        <begin position="5"/>
        <end position="64"/>
    </location>
</feature>
<reference evidence="4" key="1">
    <citation type="submission" date="2017-09" db="EMBL/GenBank/DDBJ databases">
        <title>Depth-based differentiation of microbial function through sediment-hosted aquifers and enrichment of novel symbionts in the deep terrestrial subsurface.</title>
        <authorList>
            <person name="Probst A.J."/>
            <person name="Ladd B."/>
            <person name="Jarett J.K."/>
            <person name="Geller-Mcgrath D.E."/>
            <person name="Sieber C.M.K."/>
            <person name="Emerson J.B."/>
            <person name="Anantharaman K."/>
            <person name="Thomas B.C."/>
            <person name="Malmstrom R."/>
            <person name="Stieglmeier M."/>
            <person name="Klingl A."/>
            <person name="Woyke T."/>
            <person name="Ryan C.M."/>
            <person name="Banfield J.F."/>
        </authorList>
    </citation>
    <scope>NUCLEOTIDE SEQUENCE [LARGE SCALE GENOMIC DNA]</scope>
</reference>
<dbReference type="InterPro" id="IPR002942">
    <property type="entry name" value="S4_RNA-bd"/>
</dbReference>
<dbReference type="Gene3D" id="3.10.290.10">
    <property type="entry name" value="RNA-binding S4 domain"/>
    <property type="match status" value="1"/>
</dbReference>
<sequence>MRPGTRLEQLLKHAGLVSTGGEAKIRIQEGEIKVNNQVERRRGYKLKEGDVVTVGNDTVKVTIKE</sequence>
<keyword evidence="1" id="KW-0694">RNA-binding</keyword>
<organism evidence="3 4">
    <name type="scientific">Candidatus Aquicultor secundus</name>
    <dbReference type="NCBI Taxonomy" id="1973895"/>
    <lineage>
        <taxon>Bacteria</taxon>
        <taxon>Bacillati</taxon>
        <taxon>Actinomycetota</taxon>
        <taxon>Candidatus Aquicultoria</taxon>
        <taxon>Candidatus Aquicultorales</taxon>
        <taxon>Candidatus Aquicultoraceae</taxon>
        <taxon>Candidatus Aquicultor</taxon>
    </lineage>
</organism>
<dbReference type="PROSITE" id="PS50889">
    <property type="entry name" value="S4"/>
    <property type="match status" value="1"/>
</dbReference>
<accession>A0A2M7T8K0</accession>
<evidence type="ECO:0000259" key="2">
    <source>
        <dbReference type="SMART" id="SM00363"/>
    </source>
</evidence>
<evidence type="ECO:0000256" key="1">
    <source>
        <dbReference type="PROSITE-ProRule" id="PRU00182"/>
    </source>
</evidence>
<dbReference type="Proteomes" id="UP000230956">
    <property type="component" value="Unassembled WGS sequence"/>
</dbReference>
<dbReference type="GO" id="GO:0003723">
    <property type="term" value="F:RNA binding"/>
    <property type="evidence" value="ECO:0007669"/>
    <property type="project" value="UniProtKB-KW"/>
</dbReference>
<comment type="caution">
    <text evidence="3">The sequence shown here is derived from an EMBL/GenBank/DDBJ whole genome shotgun (WGS) entry which is preliminary data.</text>
</comment>
<evidence type="ECO:0000313" key="3">
    <source>
        <dbReference type="EMBL" id="PIZ39781.1"/>
    </source>
</evidence>